<dbReference type="eggNOG" id="KOG2839">
    <property type="taxonomic scope" value="Eukaryota"/>
</dbReference>
<keyword evidence="3" id="KW-0378">Hydrolase</keyword>
<dbReference type="EMBL" id="GL871191">
    <property type="protein sequence ID" value="EGC32462.1"/>
    <property type="molecule type" value="Genomic_DNA"/>
</dbReference>
<dbReference type="InParanoid" id="F0ZUA3"/>
<organism evidence="7 8">
    <name type="scientific">Dictyostelium purpureum</name>
    <name type="common">Slime mold</name>
    <dbReference type="NCBI Taxonomy" id="5786"/>
    <lineage>
        <taxon>Eukaryota</taxon>
        <taxon>Amoebozoa</taxon>
        <taxon>Evosea</taxon>
        <taxon>Eumycetozoa</taxon>
        <taxon>Dictyostelia</taxon>
        <taxon>Dictyosteliales</taxon>
        <taxon>Dictyosteliaceae</taxon>
        <taxon>Dictyostelium</taxon>
    </lineage>
</organism>
<dbReference type="VEuPathDB" id="AmoebaDB:DICPUDRAFT_49581"/>
<name>F0ZUA3_DICPU</name>
<dbReference type="GO" id="GO:0016462">
    <property type="term" value="F:pyrophosphatase activity"/>
    <property type="evidence" value="ECO:0007669"/>
    <property type="project" value="InterPro"/>
</dbReference>
<dbReference type="PROSITE" id="PS00893">
    <property type="entry name" value="NUDIX_BOX"/>
    <property type="match status" value="1"/>
</dbReference>
<evidence type="ECO:0000313" key="8">
    <source>
        <dbReference type="Proteomes" id="UP000001064"/>
    </source>
</evidence>
<proteinExistence type="predicted"/>
<accession>F0ZUA3</accession>
<dbReference type="GeneID" id="10508859"/>
<feature type="compositionally biased region" description="Polar residues" evidence="5">
    <location>
        <begin position="223"/>
        <end position="235"/>
    </location>
</feature>
<dbReference type="Proteomes" id="UP000001064">
    <property type="component" value="Unassembled WGS sequence"/>
</dbReference>
<evidence type="ECO:0000256" key="5">
    <source>
        <dbReference type="SAM" id="MobiDB-lite"/>
    </source>
</evidence>
<feature type="region of interest" description="Disordered" evidence="5">
    <location>
        <begin position="191"/>
        <end position="243"/>
    </location>
</feature>
<dbReference type="GO" id="GO:0005737">
    <property type="term" value="C:cytoplasm"/>
    <property type="evidence" value="ECO:0000318"/>
    <property type="project" value="GO_Central"/>
</dbReference>
<evidence type="ECO:0000256" key="2">
    <source>
        <dbReference type="ARBA" id="ARBA00022723"/>
    </source>
</evidence>
<dbReference type="InterPro" id="IPR047198">
    <property type="entry name" value="DDP-like_NUDIX"/>
</dbReference>
<gene>
    <name evidence="7" type="ORF">DICPUDRAFT_49581</name>
</gene>
<dbReference type="AlphaFoldDB" id="F0ZUA3"/>
<evidence type="ECO:0000256" key="3">
    <source>
        <dbReference type="ARBA" id="ARBA00022801"/>
    </source>
</evidence>
<keyword evidence="2" id="KW-0479">Metal-binding</keyword>
<dbReference type="GO" id="GO:0046872">
    <property type="term" value="F:metal ion binding"/>
    <property type="evidence" value="ECO:0007669"/>
    <property type="project" value="UniProtKB-KW"/>
</dbReference>
<keyword evidence="4" id="KW-0460">Magnesium</keyword>
<dbReference type="PROSITE" id="PS51462">
    <property type="entry name" value="NUDIX"/>
    <property type="match status" value="1"/>
</dbReference>
<reference evidence="8" key="1">
    <citation type="journal article" date="2011" name="Genome Biol.">
        <title>Comparative genomics of the social amoebae Dictyostelium discoideum and Dictyostelium purpureum.</title>
        <authorList>
            <consortium name="US DOE Joint Genome Institute (JGI-PGF)"/>
            <person name="Sucgang R."/>
            <person name="Kuo A."/>
            <person name="Tian X."/>
            <person name="Salerno W."/>
            <person name="Parikh A."/>
            <person name="Feasley C.L."/>
            <person name="Dalin E."/>
            <person name="Tu H."/>
            <person name="Huang E."/>
            <person name="Barry K."/>
            <person name="Lindquist E."/>
            <person name="Shapiro H."/>
            <person name="Bruce D."/>
            <person name="Schmutz J."/>
            <person name="Salamov A."/>
            <person name="Fey P."/>
            <person name="Gaudet P."/>
            <person name="Anjard C."/>
            <person name="Babu M.M."/>
            <person name="Basu S."/>
            <person name="Bushmanova Y."/>
            <person name="van der Wel H."/>
            <person name="Katoh-Kurasawa M."/>
            <person name="Dinh C."/>
            <person name="Coutinho P.M."/>
            <person name="Saito T."/>
            <person name="Elias M."/>
            <person name="Schaap P."/>
            <person name="Kay R.R."/>
            <person name="Henrissat B."/>
            <person name="Eichinger L."/>
            <person name="Rivero F."/>
            <person name="Putnam N.H."/>
            <person name="West C.M."/>
            <person name="Loomis W.F."/>
            <person name="Chisholm R.L."/>
            <person name="Shaulsky G."/>
            <person name="Strassmann J.E."/>
            <person name="Queller D.C."/>
            <person name="Kuspa A."/>
            <person name="Grigoriev I.V."/>
        </authorList>
    </citation>
    <scope>NUCLEOTIDE SEQUENCE [LARGE SCALE GENOMIC DNA]</scope>
    <source>
        <strain evidence="8">QSDP1</strain>
    </source>
</reference>
<dbReference type="RefSeq" id="XP_003290996.1">
    <property type="nucleotide sequence ID" value="XM_003290948.1"/>
</dbReference>
<evidence type="ECO:0000259" key="6">
    <source>
        <dbReference type="PROSITE" id="PS51462"/>
    </source>
</evidence>
<dbReference type="GO" id="GO:0005634">
    <property type="term" value="C:nucleus"/>
    <property type="evidence" value="ECO:0000318"/>
    <property type="project" value="GO_Central"/>
</dbReference>
<dbReference type="CDD" id="cd04666">
    <property type="entry name" value="NUDIX_DIPP2_like_Nudt4"/>
    <property type="match status" value="1"/>
</dbReference>
<dbReference type="SUPFAM" id="SSF55811">
    <property type="entry name" value="Nudix"/>
    <property type="match status" value="1"/>
</dbReference>
<dbReference type="FunFam" id="3.90.79.10:FF:000140">
    <property type="entry name" value="Uncharacterized protein"/>
    <property type="match status" value="1"/>
</dbReference>
<dbReference type="InterPro" id="IPR020084">
    <property type="entry name" value="NUDIX_hydrolase_CS"/>
</dbReference>
<dbReference type="FunCoup" id="F0ZUA3">
    <property type="interactions" value="64"/>
</dbReference>
<dbReference type="OMA" id="TKKEWME"/>
<dbReference type="STRING" id="5786.F0ZUA3"/>
<evidence type="ECO:0000256" key="4">
    <source>
        <dbReference type="ARBA" id="ARBA00022842"/>
    </source>
</evidence>
<dbReference type="PANTHER" id="PTHR12629:SF0">
    <property type="entry name" value="DIPHOSPHOINOSITOL-POLYPHOSPHATE DIPHOSPHATASE"/>
    <property type="match status" value="1"/>
</dbReference>
<feature type="compositionally biased region" description="Basic residues" evidence="5">
    <location>
        <begin position="203"/>
        <end position="218"/>
    </location>
</feature>
<keyword evidence="8" id="KW-1185">Reference proteome</keyword>
<feature type="domain" description="Nudix hydrolase" evidence="6">
    <location>
        <begin position="10"/>
        <end position="154"/>
    </location>
</feature>
<sequence>MMNCNYLSQNYNDQAGCIPIRIKKDENSTNSLITQDDIQIMLVTSGTSGMNWVFPKGSIKKSESNKKAAKRETFEESGIKGKILHQLSPITLADHNKGVNITYFPLFVGKKKNTKKEWMEQTKRQRKWFRLSKVLPILGEVKPHIEAAILQLQRSIGTLQQQLNTTFNLQSVPLDQFPQTEIADFVIETNKKKKKDVQDGKEGKKKKEGGKKDKKKKNKENGSDPSKTDNGTTASEPLAQCIQ</sequence>
<dbReference type="Gene3D" id="3.90.79.10">
    <property type="entry name" value="Nucleoside Triphosphate Pyrophosphohydrolase"/>
    <property type="match status" value="1"/>
</dbReference>
<dbReference type="Pfam" id="PF00293">
    <property type="entry name" value="NUDIX"/>
    <property type="match status" value="1"/>
</dbReference>
<dbReference type="InterPro" id="IPR015797">
    <property type="entry name" value="NUDIX_hydrolase-like_dom_sf"/>
</dbReference>
<evidence type="ECO:0000256" key="1">
    <source>
        <dbReference type="ARBA" id="ARBA00001946"/>
    </source>
</evidence>
<dbReference type="InterPro" id="IPR000086">
    <property type="entry name" value="NUDIX_hydrolase_dom"/>
</dbReference>
<protein>
    <recommendedName>
        <fullName evidence="6">Nudix hydrolase domain-containing protein</fullName>
    </recommendedName>
</protein>
<dbReference type="OrthoDB" id="2011998at2759"/>
<dbReference type="PANTHER" id="PTHR12629">
    <property type="entry name" value="DIPHOSPHOINOSITOL POLYPHOSPHATE PHOSPHOHYDROLASE"/>
    <property type="match status" value="1"/>
</dbReference>
<evidence type="ECO:0000313" key="7">
    <source>
        <dbReference type="EMBL" id="EGC32462.1"/>
    </source>
</evidence>
<comment type="cofactor">
    <cofactor evidence="1">
        <name>Mg(2+)</name>
        <dbReference type="ChEBI" id="CHEBI:18420"/>
    </cofactor>
</comment>
<dbReference type="KEGG" id="dpp:DICPUDRAFT_49581"/>